<keyword evidence="1" id="KW-0472">Membrane</keyword>
<dbReference type="OrthoDB" id="170780at2157"/>
<dbReference type="Proteomes" id="UP000283805">
    <property type="component" value="Unassembled WGS sequence"/>
</dbReference>
<name>A0A419VYC8_9EURY</name>
<accession>A0A419VYC8</accession>
<dbReference type="Pfam" id="PF26452">
    <property type="entry name" value="DUF8131"/>
    <property type="match status" value="1"/>
</dbReference>
<evidence type="ECO:0000259" key="2">
    <source>
        <dbReference type="Pfam" id="PF26452"/>
    </source>
</evidence>
<proteinExistence type="predicted"/>
<organism evidence="3 4">
    <name type="scientific">Halopiger aswanensis</name>
    <dbReference type="NCBI Taxonomy" id="148449"/>
    <lineage>
        <taxon>Archaea</taxon>
        <taxon>Methanobacteriati</taxon>
        <taxon>Methanobacteriota</taxon>
        <taxon>Stenosarchaea group</taxon>
        <taxon>Halobacteria</taxon>
        <taxon>Halobacteriales</taxon>
        <taxon>Natrialbaceae</taxon>
        <taxon>Halopiger</taxon>
    </lineage>
</organism>
<sequence length="75" mass="7661">MTLETATPRRVAAVALLAIVPVFVYGSTHSAVAGLVSAINVLLIYGSLYVAFSPVEESQGHEHGHGPAEGNGTTG</sequence>
<keyword evidence="1" id="KW-1133">Transmembrane helix</keyword>
<feature type="domain" description="DUF8131" evidence="2">
    <location>
        <begin position="4"/>
        <end position="65"/>
    </location>
</feature>
<dbReference type="EMBL" id="RAPO01000006">
    <property type="protein sequence ID" value="RKD88080.1"/>
    <property type="molecule type" value="Genomic_DNA"/>
</dbReference>
<evidence type="ECO:0000313" key="4">
    <source>
        <dbReference type="Proteomes" id="UP000283805"/>
    </source>
</evidence>
<evidence type="ECO:0000313" key="3">
    <source>
        <dbReference type="EMBL" id="RKD88080.1"/>
    </source>
</evidence>
<dbReference type="AlphaFoldDB" id="A0A419VYC8"/>
<keyword evidence="1" id="KW-0812">Transmembrane</keyword>
<dbReference type="InterPro" id="IPR058444">
    <property type="entry name" value="DUF8131"/>
</dbReference>
<comment type="caution">
    <text evidence="3">The sequence shown here is derived from an EMBL/GenBank/DDBJ whole genome shotgun (WGS) entry which is preliminary data.</text>
</comment>
<dbReference type="RefSeq" id="WP_120246703.1">
    <property type="nucleotide sequence ID" value="NZ_RAPO01000006.1"/>
</dbReference>
<reference evidence="3 4" key="1">
    <citation type="submission" date="2018-09" db="EMBL/GenBank/DDBJ databases">
        <title>Genomic Encyclopedia of Archaeal and Bacterial Type Strains, Phase II (KMG-II): from individual species to whole genera.</title>
        <authorList>
            <person name="Goeker M."/>
        </authorList>
    </citation>
    <scope>NUCLEOTIDE SEQUENCE [LARGE SCALE GENOMIC DNA]</scope>
    <source>
        <strain evidence="3 4">DSM 13151</strain>
    </source>
</reference>
<keyword evidence="4" id="KW-1185">Reference proteome</keyword>
<gene>
    <name evidence="3" type="ORF">ATJ93_4396</name>
</gene>
<evidence type="ECO:0000256" key="1">
    <source>
        <dbReference type="SAM" id="Phobius"/>
    </source>
</evidence>
<protein>
    <recommendedName>
        <fullName evidence="2">DUF8131 domain-containing protein</fullName>
    </recommendedName>
</protein>
<feature type="transmembrane region" description="Helical" evidence="1">
    <location>
        <begin position="7"/>
        <end position="25"/>
    </location>
</feature>